<feature type="transmembrane region" description="Helical" evidence="6">
    <location>
        <begin position="263"/>
        <end position="285"/>
    </location>
</feature>
<evidence type="ECO:0000256" key="1">
    <source>
        <dbReference type="ARBA" id="ARBA00004141"/>
    </source>
</evidence>
<feature type="transmembrane region" description="Helical" evidence="6">
    <location>
        <begin position="76"/>
        <end position="98"/>
    </location>
</feature>
<dbReference type="PANTHER" id="PTHR24232">
    <property type="entry name" value="G-PROTEIN COUPLED RECEPTOR"/>
    <property type="match status" value="1"/>
</dbReference>
<proteinExistence type="predicted"/>
<evidence type="ECO:0008006" key="9">
    <source>
        <dbReference type="Google" id="ProtNLM"/>
    </source>
</evidence>
<organism evidence="7 8">
    <name type="scientific">Solea senegalensis</name>
    <name type="common">Senegalese sole</name>
    <dbReference type="NCBI Taxonomy" id="28829"/>
    <lineage>
        <taxon>Eukaryota</taxon>
        <taxon>Metazoa</taxon>
        <taxon>Chordata</taxon>
        <taxon>Craniata</taxon>
        <taxon>Vertebrata</taxon>
        <taxon>Euteleostomi</taxon>
        <taxon>Actinopterygii</taxon>
        <taxon>Neopterygii</taxon>
        <taxon>Teleostei</taxon>
        <taxon>Neoteleostei</taxon>
        <taxon>Acanthomorphata</taxon>
        <taxon>Carangaria</taxon>
        <taxon>Pleuronectiformes</taxon>
        <taxon>Pleuronectoidei</taxon>
        <taxon>Soleidae</taxon>
        <taxon>Solea</taxon>
    </lineage>
</organism>
<sequence>MSVNSSSSWNASLLPYNTLQQKLQCLHLAGGSLSTTLVMVTHILLRLPLNVLVLFLSHQRWRRPSSTTALTHSDVFTVHTSVLELICSSGAVLTFSGVHTDTTVLAVVGILLSSVYLTGIMLFHTLTCVERHLAVAHPVTYLGLKNVKGIRMRNVTIGIVWLMSFAGSLTMYLSVKEFTVTSSCILGVVLIIVCFCSLSVLSVLVRPGPVDRSGRRQQVDQSKLRAFHTIMIILCVLLLKFGGSIFVFSMSGAQVFDVAGQCLISIFLFWSCLPSDLVLPLLFLLRAGKLRCWKTPQQSD</sequence>
<dbReference type="AlphaFoldDB" id="A0AAV6QYR6"/>
<dbReference type="PANTHER" id="PTHR24232:SF41">
    <property type="entry name" value="LYSOPHOSPHATIDIC ACID RECEPTOR 4"/>
    <property type="match status" value="1"/>
</dbReference>
<evidence type="ECO:0000313" key="8">
    <source>
        <dbReference type="Proteomes" id="UP000693946"/>
    </source>
</evidence>
<dbReference type="EMBL" id="JAGKHQ010000015">
    <property type="protein sequence ID" value="KAG7497755.1"/>
    <property type="molecule type" value="Genomic_DNA"/>
</dbReference>
<keyword evidence="8" id="KW-1185">Reference proteome</keyword>
<keyword evidence="3" id="KW-0675">Receptor</keyword>
<evidence type="ECO:0000313" key="7">
    <source>
        <dbReference type="EMBL" id="KAG7497755.1"/>
    </source>
</evidence>
<dbReference type="SUPFAM" id="SSF81321">
    <property type="entry name" value="Family A G protein-coupled receptor-like"/>
    <property type="match status" value="1"/>
</dbReference>
<dbReference type="Proteomes" id="UP000693946">
    <property type="component" value="Linkage Group LG3"/>
</dbReference>
<keyword evidence="5" id="KW-0807">Transducer</keyword>
<dbReference type="GO" id="GO:0070915">
    <property type="term" value="F:lysophosphatidic acid receptor activity"/>
    <property type="evidence" value="ECO:0007669"/>
    <property type="project" value="TreeGrafter"/>
</dbReference>
<evidence type="ECO:0000256" key="4">
    <source>
        <dbReference type="ARBA" id="ARBA00023180"/>
    </source>
</evidence>
<keyword evidence="6" id="KW-0472">Membrane</keyword>
<gene>
    <name evidence="7" type="ORF">JOB18_043522</name>
</gene>
<feature type="transmembrane region" description="Helical" evidence="6">
    <location>
        <begin position="104"/>
        <end position="123"/>
    </location>
</feature>
<comment type="caution">
    <text evidence="7">The sequence shown here is derived from an EMBL/GenBank/DDBJ whole genome shotgun (WGS) entry which is preliminary data.</text>
</comment>
<feature type="transmembrane region" description="Helical" evidence="6">
    <location>
        <begin position="226"/>
        <end position="251"/>
    </location>
</feature>
<reference evidence="7 8" key="1">
    <citation type="journal article" date="2021" name="Sci. Rep.">
        <title>Chromosome anchoring in Senegalese sole (Solea senegalensis) reveals sex-associated markers and genome rearrangements in flatfish.</title>
        <authorList>
            <person name="Guerrero-Cozar I."/>
            <person name="Gomez-Garrido J."/>
            <person name="Berbel C."/>
            <person name="Martinez-Blanch J.F."/>
            <person name="Alioto T."/>
            <person name="Claros M.G."/>
            <person name="Gagnaire P.A."/>
            <person name="Manchado M."/>
        </authorList>
    </citation>
    <scope>NUCLEOTIDE SEQUENCE [LARGE SCALE GENOMIC DNA]</scope>
    <source>
        <strain evidence="7">Sse05_10M</strain>
    </source>
</reference>
<keyword evidence="4" id="KW-0325">Glycoprotein</keyword>
<evidence type="ECO:0000256" key="3">
    <source>
        <dbReference type="ARBA" id="ARBA00023170"/>
    </source>
</evidence>
<keyword evidence="6" id="KW-0812">Transmembrane</keyword>
<name>A0AAV6QYR6_SOLSE</name>
<feature type="transmembrane region" description="Helical" evidence="6">
    <location>
        <begin position="36"/>
        <end position="56"/>
    </location>
</feature>
<dbReference type="GO" id="GO:0005886">
    <property type="term" value="C:plasma membrane"/>
    <property type="evidence" value="ECO:0007669"/>
    <property type="project" value="TreeGrafter"/>
</dbReference>
<protein>
    <recommendedName>
        <fullName evidence="9">G-protein coupled receptors family 1 profile domain-containing protein</fullName>
    </recommendedName>
</protein>
<evidence type="ECO:0000256" key="2">
    <source>
        <dbReference type="ARBA" id="ARBA00023040"/>
    </source>
</evidence>
<feature type="transmembrane region" description="Helical" evidence="6">
    <location>
        <begin position="155"/>
        <end position="173"/>
    </location>
</feature>
<accession>A0AAV6QYR6</accession>
<dbReference type="GO" id="GO:0035025">
    <property type="term" value="P:positive regulation of Rho protein signal transduction"/>
    <property type="evidence" value="ECO:0007669"/>
    <property type="project" value="TreeGrafter"/>
</dbReference>
<evidence type="ECO:0000256" key="6">
    <source>
        <dbReference type="SAM" id="Phobius"/>
    </source>
</evidence>
<keyword evidence="2" id="KW-0297">G-protein coupled receptor</keyword>
<keyword evidence="6" id="KW-1133">Transmembrane helix</keyword>
<evidence type="ECO:0000256" key="5">
    <source>
        <dbReference type="ARBA" id="ARBA00023224"/>
    </source>
</evidence>
<dbReference type="GO" id="GO:0007200">
    <property type="term" value="P:phospholipase C-activating G protein-coupled receptor signaling pathway"/>
    <property type="evidence" value="ECO:0007669"/>
    <property type="project" value="TreeGrafter"/>
</dbReference>
<feature type="transmembrane region" description="Helical" evidence="6">
    <location>
        <begin position="185"/>
        <end position="205"/>
    </location>
</feature>
<comment type="subcellular location">
    <subcellularLocation>
        <location evidence="1">Membrane</location>
        <topology evidence="1">Multi-pass membrane protein</topology>
    </subcellularLocation>
</comment>